<dbReference type="GeneID" id="127148598"/>
<sequence>MTNQAKAGIFKPKTLLSTSLIDWSLTKPTRVKDALTTPSWKQATDEEYIALVKNQTWHLVPPSSDLNVIGSKWIFRIKRNSYGTIQRYKARLIANGFHQNLGVDFFLVVKATTI</sequence>
<proteinExistence type="predicted"/>
<evidence type="ECO:0000313" key="2">
    <source>
        <dbReference type="Proteomes" id="UP001652600"/>
    </source>
</evidence>
<evidence type="ECO:0000259" key="1">
    <source>
        <dbReference type="Pfam" id="PF07727"/>
    </source>
</evidence>
<reference evidence="3" key="1">
    <citation type="submission" date="2025-08" db="UniProtKB">
        <authorList>
            <consortium name="RefSeq"/>
        </authorList>
    </citation>
    <scope>IDENTIFICATION</scope>
    <source>
        <tissue evidence="3">Stem</tissue>
    </source>
</reference>
<dbReference type="RefSeq" id="XP_050938642.1">
    <property type="nucleotide sequence ID" value="XM_051082685.1"/>
</dbReference>
<organism evidence="2 3">
    <name type="scientific">Cucumis melo</name>
    <name type="common">Muskmelon</name>
    <dbReference type="NCBI Taxonomy" id="3656"/>
    <lineage>
        <taxon>Eukaryota</taxon>
        <taxon>Viridiplantae</taxon>
        <taxon>Streptophyta</taxon>
        <taxon>Embryophyta</taxon>
        <taxon>Tracheophyta</taxon>
        <taxon>Spermatophyta</taxon>
        <taxon>Magnoliopsida</taxon>
        <taxon>eudicotyledons</taxon>
        <taxon>Gunneridae</taxon>
        <taxon>Pentapetalae</taxon>
        <taxon>rosids</taxon>
        <taxon>fabids</taxon>
        <taxon>Cucurbitales</taxon>
        <taxon>Cucurbitaceae</taxon>
        <taxon>Benincaseae</taxon>
        <taxon>Cucumis</taxon>
    </lineage>
</organism>
<dbReference type="Proteomes" id="UP001652600">
    <property type="component" value="Chromosome 3"/>
</dbReference>
<feature type="domain" description="Reverse transcriptase Ty1/copia-type" evidence="1">
    <location>
        <begin position="54"/>
        <end position="107"/>
    </location>
</feature>
<dbReference type="Pfam" id="PF07727">
    <property type="entry name" value="RVT_2"/>
    <property type="match status" value="1"/>
</dbReference>
<protein>
    <submittedName>
        <fullName evidence="3">Uncharacterized mitochondrial protein AtMg00820-like</fullName>
    </submittedName>
</protein>
<name>A0ABM3KLJ7_CUCME</name>
<accession>A0ABM3KLJ7</accession>
<keyword evidence="2" id="KW-1185">Reference proteome</keyword>
<gene>
    <name evidence="3" type="primary">LOC127148598</name>
</gene>
<dbReference type="InterPro" id="IPR013103">
    <property type="entry name" value="RVT_2"/>
</dbReference>
<evidence type="ECO:0000313" key="3">
    <source>
        <dbReference type="RefSeq" id="XP_050938642.1"/>
    </source>
</evidence>